<dbReference type="AlphaFoldDB" id="A0A7W4UDT4"/>
<evidence type="ECO:0000313" key="2">
    <source>
        <dbReference type="EMBL" id="MBB2922362.1"/>
    </source>
</evidence>
<dbReference type="Gene3D" id="3.40.630.30">
    <property type="match status" value="1"/>
</dbReference>
<sequence>MHLRPTYPITTRRLLLRPLTEADLDAMLTYRGDPEVCRYLPFEPMTLEVLRTRLAGDWARHELTAEGQTLTLGVEERGTGRLVGDVVLFFHSVRHAAGEIGYVLHPDVRGRGYANEAAAALLGLGFDGLGLHRVVARLDARNGASARLAARLGLRHEAHFVRNERVKGEWSDELVFAMLADEWPASAAATTARAASR</sequence>
<dbReference type="InterPro" id="IPR051531">
    <property type="entry name" value="N-acetyltransferase"/>
</dbReference>
<dbReference type="InterPro" id="IPR000182">
    <property type="entry name" value="GNAT_dom"/>
</dbReference>
<proteinExistence type="predicted"/>
<evidence type="ECO:0000259" key="1">
    <source>
        <dbReference type="PROSITE" id="PS51186"/>
    </source>
</evidence>
<dbReference type="PROSITE" id="PS51186">
    <property type="entry name" value="GNAT"/>
    <property type="match status" value="1"/>
</dbReference>
<dbReference type="PANTHER" id="PTHR43792">
    <property type="entry name" value="GNAT FAMILY, PUTATIVE (AFU_ORTHOLOGUE AFUA_3G00765)-RELATED-RELATED"/>
    <property type="match status" value="1"/>
</dbReference>
<evidence type="ECO:0000313" key="3">
    <source>
        <dbReference type="Proteomes" id="UP000518206"/>
    </source>
</evidence>
<dbReference type="SUPFAM" id="SSF55729">
    <property type="entry name" value="Acyl-CoA N-acyltransferases (Nat)"/>
    <property type="match status" value="1"/>
</dbReference>
<dbReference type="RefSeq" id="WP_183295322.1">
    <property type="nucleotide sequence ID" value="NZ_JACHVX010000002.1"/>
</dbReference>
<dbReference type="Pfam" id="PF13302">
    <property type="entry name" value="Acetyltransf_3"/>
    <property type="match status" value="1"/>
</dbReference>
<name>A0A7W4UDT4_9CELL</name>
<reference evidence="2 3" key="2">
    <citation type="submission" date="2020-08" db="EMBL/GenBank/DDBJ databases">
        <authorList>
            <person name="Partida-Martinez L."/>
            <person name="Huntemann M."/>
            <person name="Clum A."/>
            <person name="Wang J."/>
            <person name="Palaniappan K."/>
            <person name="Ritter S."/>
            <person name="Chen I.-M."/>
            <person name="Stamatis D."/>
            <person name="Reddy T."/>
            <person name="O'Malley R."/>
            <person name="Daum C."/>
            <person name="Shapiro N."/>
            <person name="Ivanova N."/>
            <person name="Kyrpides N."/>
            <person name="Woyke T."/>
        </authorList>
    </citation>
    <scope>NUCLEOTIDE SEQUENCE [LARGE SCALE GENOMIC DNA]</scope>
    <source>
        <strain evidence="2 3">RAS26</strain>
    </source>
</reference>
<dbReference type="InterPro" id="IPR016181">
    <property type="entry name" value="Acyl_CoA_acyltransferase"/>
</dbReference>
<reference evidence="2 3" key="1">
    <citation type="submission" date="2020-08" db="EMBL/GenBank/DDBJ databases">
        <title>The Agave Microbiome: Exploring the role of microbial communities in plant adaptations to desert environments.</title>
        <authorList>
            <person name="Partida-Martinez L.P."/>
        </authorList>
    </citation>
    <scope>NUCLEOTIDE SEQUENCE [LARGE SCALE GENOMIC DNA]</scope>
    <source>
        <strain evidence="2 3">RAS26</strain>
    </source>
</reference>
<dbReference type="EMBL" id="JACHVX010000002">
    <property type="protein sequence ID" value="MBB2922362.1"/>
    <property type="molecule type" value="Genomic_DNA"/>
</dbReference>
<dbReference type="GO" id="GO:0016747">
    <property type="term" value="F:acyltransferase activity, transferring groups other than amino-acyl groups"/>
    <property type="evidence" value="ECO:0007669"/>
    <property type="project" value="InterPro"/>
</dbReference>
<dbReference type="Proteomes" id="UP000518206">
    <property type="component" value="Unassembled WGS sequence"/>
</dbReference>
<accession>A0A7W4UDT4</accession>
<comment type="caution">
    <text evidence="2">The sequence shown here is derived from an EMBL/GenBank/DDBJ whole genome shotgun (WGS) entry which is preliminary data.</text>
</comment>
<gene>
    <name evidence="2" type="ORF">FHR80_001274</name>
</gene>
<dbReference type="PANTHER" id="PTHR43792:SF1">
    <property type="entry name" value="N-ACETYLTRANSFERASE DOMAIN-CONTAINING PROTEIN"/>
    <property type="match status" value="1"/>
</dbReference>
<protein>
    <submittedName>
        <fullName evidence="2">RimJ/RimL family protein N-acetyltransferase</fullName>
    </submittedName>
</protein>
<keyword evidence="2" id="KW-0808">Transferase</keyword>
<organism evidence="2 3">
    <name type="scientific">Cellulomonas cellasea</name>
    <dbReference type="NCBI Taxonomy" id="43670"/>
    <lineage>
        <taxon>Bacteria</taxon>
        <taxon>Bacillati</taxon>
        <taxon>Actinomycetota</taxon>
        <taxon>Actinomycetes</taxon>
        <taxon>Micrococcales</taxon>
        <taxon>Cellulomonadaceae</taxon>
        <taxon>Cellulomonas</taxon>
    </lineage>
</organism>
<feature type="domain" description="N-acetyltransferase" evidence="1">
    <location>
        <begin position="14"/>
        <end position="181"/>
    </location>
</feature>